<feature type="domain" description="Solute-binding protein family 3/N-terminal" evidence="3">
    <location>
        <begin position="44"/>
        <end position="262"/>
    </location>
</feature>
<feature type="signal peptide" evidence="2">
    <location>
        <begin position="1"/>
        <end position="34"/>
    </location>
</feature>
<name>A0A202BG82_CHRVL</name>
<evidence type="ECO:0000259" key="3">
    <source>
        <dbReference type="Pfam" id="PF00497"/>
    </source>
</evidence>
<dbReference type="SUPFAM" id="SSF53850">
    <property type="entry name" value="Periplasmic binding protein-like II"/>
    <property type="match status" value="1"/>
</dbReference>
<keyword evidence="1 2" id="KW-0732">Signal</keyword>
<dbReference type="PANTHER" id="PTHR35936:SF25">
    <property type="entry name" value="ABC TRANSPORTER SUBSTRATE-BINDING PROTEIN"/>
    <property type="match status" value="1"/>
</dbReference>
<evidence type="ECO:0000256" key="1">
    <source>
        <dbReference type="ARBA" id="ARBA00022729"/>
    </source>
</evidence>
<accession>A0A202BG82</accession>
<protein>
    <recommendedName>
        <fullName evidence="3">Solute-binding protein family 3/N-terminal domain-containing protein</fullName>
    </recommendedName>
</protein>
<reference evidence="4 5" key="1">
    <citation type="submission" date="2017-05" db="EMBL/GenBank/DDBJ databases">
        <title>Chromobacterium violaceum GHPS1 isolated from Hydrocarbon polluted soil in French Guiana display an awesome secondary metabolite arsenal and a battery of drug and heavy-metal-resistance and detoxification of xenobiotics proteins.</title>
        <authorList>
            <person name="Belbahri L."/>
        </authorList>
    </citation>
    <scope>NUCLEOTIDE SEQUENCE [LARGE SCALE GENOMIC DNA]</scope>
    <source>
        <strain evidence="4 5">GHPS1</strain>
    </source>
</reference>
<dbReference type="PANTHER" id="PTHR35936">
    <property type="entry name" value="MEMBRANE-BOUND LYTIC MUREIN TRANSGLYCOSYLASE F"/>
    <property type="match status" value="1"/>
</dbReference>
<feature type="chain" id="PRO_5012667965" description="Solute-binding protein family 3/N-terminal domain-containing protein" evidence="2">
    <location>
        <begin position="35"/>
        <end position="269"/>
    </location>
</feature>
<gene>
    <name evidence="4" type="ORF">CBW21_00365</name>
</gene>
<keyword evidence="5" id="KW-1185">Reference proteome</keyword>
<organism evidence="4 5">
    <name type="scientific">Chromobacterium violaceum</name>
    <dbReference type="NCBI Taxonomy" id="536"/>
    <lineage>
        <taxon>Bacteria</taxon>
        <taxon>Pseudomonadati</taxon>
        <taxon>Pseudomonadota</taxon>
        <taxon>Betaproteobacteria</taxon>
        <taxon>Neisseriales</taxon>
        <taxon>Chromobacteriaceae</taxon>
        <taxon>Chromobacterium</taxon>
    </lineage>
</organism>
<dbReference type="EMBL" id="NHOO01000001">
    <property type="protein sequence ID" value="OVE50479.1"/>
    <property type="molecule type" value="Genomic_DNA"/>
</dbReference>
<evidence type="ECO:0000256" key="2">
    <source>
        <dbReference type="SAM" id="SignalP"/>
    </source>
</evidence>
<dbReference type="Pfam" id="PF00497">
    <property type="entry name" value="SBP_bac_3"/>
    <property type="match status" value="1"/>
</dbReference>
<proteinExistence type="predicted"/>
<comment type="caution">
    <text evidence="4">The sequence shown here is derived from an EMBL/GenBank/DDBJ whole genome shotgun (WGS) entry which is preliminary data.</text>
</comment>
<sequence length="269" mass="30912">MALCDNYSVPPLGKAMWRLLLPALALCLACRAQAAELTVDLASGEWPPYVSQQLPEQGVYTEIVREAFRRAGYQVRISFQSWPQTELLTKSGKAAAAFPYRPTPEREKDFDFSAPLMHSTSYLFYHKPHQPNPPQPFKSLDELRGYRVAIQLGYWYLPLFQRHRLNTLMTSDEVNALRQLYLGHLDLVPMVLERGLYQIHSVFPGREKEFGYIPTPLDKETPLALMFSRSYPQATRIRDDFGRALAQMEKDGSLNAIYQRNFPDTTPPR</sequence>
<evidence type="ECO:0000313" key="4">
    <source>
        <dbReference type="EMBL" id="OVE50479.1"/>
    </source>
</evidence>
<dbReference type="AlphaFoldDB" id="A0A202BG82"/>
<dbReference type="Gene3D" id="3.40.190.10">
    <property type="entry name" value="Periplasmic binding protein-like II"/>
    <property type="match status" value="2"/>
</dbReference>
<evidence type="ECO:0000313" key="5">
    <source>
        <dbReference type="Proteomes" id="UP000196342"/>
    </source>
</evidence>
<dbReference type="InterPro" id="IPR001638">
    <property type="entry name" value="Solute-binding_3/MltF_N"/>
</dbReference>
<dbReference type="Proteomes" id="UP000196342">
    <property type="component" value="Unassembled WGS sequence"/>
</dbReference>